<feature type="region of interest" description="Disordered" evidence="1">
    <location>
        <begin position="1050"/>
        <end position="1077"/>
    </location>
</feature>
<evidence type="ECO:0000256" key="1">
    <source>
        <dbReference type="SAM" id="MobiDB-lite"/>
    </source>
</evidence>
<comment type="caution">
    <text evidence="2">The sequence shown here is derived from an EMBL/GenBank/DDBJ whole genome shotgun (WGS) entry which is preliminary data.</text>
</comment>
<evidence type="ECO:0000313" key="2">
    <source>
        <dbReference type="EMBL" id="CAK9059119.1"/>
    </source>
</evidence>
<gene>
    <name evidence="2" type="ORF">CCMP2556_LOCUS29135</name>
</gene>
<evidence type="ECO:0000313" key="3">
    <source>
        <dbReference type="Proteomes" id="UP001642484"/>
    </source>
</evidence>
<dbReference type="EMBL" id="CAXAMN010021393">
    <property type="protein sequence ID" value="CAK9059119.1"/>
    <property type="molecule type" value="Genomic_DNA"/>
</dbReference>
<organism evidence="2 3">
    <name type="scientific">Durusdinium trenchii</name>
    <dbReference type="NCBI Taxonomy" id="1381693"/>
    <lineage>
        <taxon>Eukaryota</taxon>
        <taxon>Sar</taxon>
        <taxon>Alveolata</taxon>
        <taxon>Dinophyceae</taxon>
        <taxon>Suessiales</taxon>
        <taxon>Symbiodiniaceae</taxon>
        <taxon>Durusdinium</taxon>
    </lineage>
</organism>
<protein>
    <submittedName>
        <fullName evidence="2">Uncharacterized protein</fullName>
    </submittedName>
</protein>
<sequence length="1077" mass="121169">LVGGALLPGPSFAVEVAASGALNFARGGLMDSVSDALANKASSTLHNRAGPLIRFAKFWRDRGCECFPVEEPMLYEYFKSWTNAAPSSFRSLLLSISFAFHILGLMGGEVVLNSGRIKGLSAAHFCNRRKVVQRPPLTVEQVQHLEQIVKDERRTAFDRIAAGYFLLLIFGRLRFSDGLHISSMKLDVITVGTDLEGFLECEAERTKTSITLERKTRHLPTAVPILGFSDPSWVLTWLELRDKAGLKCERGTPLMTSPMADGSWSKTPLPVSSAGEWLRALLKVSDGAAVRIATHSCKSTLLSMCSKFGLEHSVRRMLGYHSCSKDKSLLVYSRDSMSLPLRRLREVIMAVRTDMFFPDKTQSGYFAPGSTCESNQPASDDDGSLDSESRGSESEEDDIPEEEEKAVAQVVGPWRPQEATDSLCYARHKTSRCLHVLADEGGTHFRCGRTANANYLRLDEKPEFVPLVDMVKDALNLGRDATALEMSHYEPGDTLVDKFCNCYESDRYCLVRRGLAMEQANVMSYENHDRHLLQPRMAQNAAIPNANPSGFKPNIVKEDDAFKRRKLGPKGKGGGRRKKNTALLASDARFSCMERFCDGTHSHEGWGFDEEVSRQLWHPYDELMNLPDDLIRCLFLNLTLGLVELTKHRIKTLDSWMQKARALQMRERDLHKKLNPKVVEDEDERELYDITLREANEKGFCKHRGAIDFKLSDGSRLKGQVHESWSNAQGQFRMTSFDLASAYKQLPLHPEEYCCSIVTLKNPDTKSAVCFEMRTLPFGSVASVLHFNRISRLIWALGLRLGILWTNYFDDYPTITHEAHQLSTMTCVKGLFELLGFAFAEEKLAPFGEEAETLGVLVNLSQASQGKIVVDNKPSRKQELLETIDKVLGDGFVIPIQLPSILGRMQFADMQLAGKMGDEDDPTVKIQKVFSVRVGNMKKTCWLPDVAEVEGKEACDAALHRKLKESEDDQPMHRLRAAKDDDGVLIDKRFVMIRLPAFSEPGREFPEISCRVLWQIKGADVWLELTEATVTYVLAALRVSERFVKQKKLRGSPKRRRKLRRRASESLPRAEEEETIP</sequence>
<keyword evidence="3" id="KW-1185">Reference proteome</keyword>
<feature type="non-terminal residue" evidence="2">
    <location>
        <position position="1"/>
    </location>
</feature>
<feature type="compositionally biased region" description="Acidic residues" evidence="1">
    <location>
        <begin position="394"/>
        <end position="404"/>
    </location>
</feature>
<name>A0ABP0N8A9_9DINO</name>
<feature type="region of interest" description="Disordered" evidence="1">
    <location>
        <begin position="367"/>
        <end position="410"/>
    </location>
</feature>
<dbReference type="Proteomes" id="UP001642484">
    <property type="component" value="Unassembled WGS sequence"/>
</dbReference>
<reference evidence="2 3" key="1">
    <citation type="submission" date="2024-02" db="EMBL/GenBank/DDBJ databases">
        <authorList>
            <person name="Chen Y."/>
            <person name="Shah S."/>
            <person name="Dougan E. K."/>
            <person name="Thang M."/>
            <person name="Chan C."/>
        </authorList>
    </citation>
    <scope>NUCLEOTIDE SEQUENCE [LARGE SCALE GENOMIC DNA]</scope>
</reference>
<accession>A0ABP0N8A9</accession>
<dbReference type="InterPro" id="IPR043502">
    <property type="entry name" value="DNA/RNA_pol_sf"/>
</dbReference>
<proteinExistence type="predicted"/>
<dbReference type="SUPFAM" id="SSF56672">
    <property type="entry name" value="DNA/RNA polymerases"/>
    <property type="match status" value="1"/>
</dbReference>
<feature type="compositionally biased region" description="Basic residues" evidence="1">
    <location>
        <begin position="1050"/>
        <end position="1061"/>
    </location>
</feature>